<dbReference type="RefSeq" id="WP_343792941.1">
    <property type="nucleotide sequence ID" value="NZ_BAAAEU010000024.1"/>
</dbReference>
<feature type="compositionally biased region" description="Low complexity" evidence="1">
    <location>
        <begin position="156"/>
        <end position="166"/>
    </location>
</feature>
<name>A0ABN1IUF4_9GAMM</name>
<dbReference type="SUPFAM" id="SSF54060">
    <property type="entry name" value="His-Me finger endonucleases"/>
    <property type="match status" value="1"/>
</dbReference>
<dbReference type="EMBL" id="BAAAEU010000024">
    <property type="protein sequence ID" value="GAA0721572.1"/>
    <property type="molecule type" value="Genomic_DNA"/>
</dbReference>
<comment type="caution">
    <text evidence="3">The sequence shown here is derived from an EMBL/GenBank/DDBJ whole genome shotgun (WGS) entry which is preliminary data.</text>
</comment>
<reference evidence="3 4" key="1">
    <citation type="journal article" date="2019" name="Int. J. Syst. Evol. Microbiol.">
        <title>The Global Catalogue of Microorganisms (GCM) 10K type strain sequencing project: providing services to taxonomists for standard genome sequencing and annotation.</title>
        <authorList>
            <consortium name="The Broad Institute Genomics Platform"/>
            <consortium name="The Broad Institute Genome Sequencing Center for Infectious Disease"/>
            <person name="Wu L."/>
            <person name="Ma J."/>
        </authorList>
    </citation>
    <scope>NUCLEOTIDE SEQUENCE [LARGE SCALE GENOMIC DNA]</scope>
    <source>
        <strain evidence="3 4">JCM 15421</strain>
    </source>
</reference>
<dbReference type="Proteomes" id="UP001501523">
    <property type="component" value="Unassembled WGS sequence"/>
</dbReference>
<proteinExistence type="predicted"/>
<gene>
    <name evidence="3" type="ORF">GCM10009105_32020</name>
</gene>
<dbReference type="InterPro" id="IPR003615">
    <property type="entry name" value="HNH_nuc"/>
</dbReference>
<keyword evidence="4" id="KW-1185">Reference proteome</keyword>
<protein>
    <recommendedName>
        <fullName evidence="2">HNH nuclease domain-containing protein</fullName>
    </recommendedName>
</protein>
<evidence type="ECO:0000313" key="4">
    <source>
        <dbReference type="Proteomes" id="UP001501523"/>
    </source>
</evidence>
<feature type="region of interest" description="Disordered" evidence="1">
    <location>
        <begin position="134"/>
        <end position="166"/>
    </location>
</feature>
<organism evidence="3 4">
    <name type="scientific">Dokdonella soli</name>
    <dbReference type="NCBI Taxonomy" id="529810"/>
    <lineage>
        <taxon>Bacteria</taxon>
        <taxon>Pseudomonadati</taxon>
        <taxon>Pseudomonadota</taxon>
        <taxon>Gammaproteobacteria</taxon>
        <taxon>Lysobacterales</taxon>
        <taxon>Rhodanobacteraceae</taxon>
        <taxon>Dokdonella</taxon>
    </lineage>
</organism>
<evidence type="ECO:0000313" key="3">
    <source>
        <dbReference type="EMBL" id="GAA0721572.1"/>
    </source>
</evidence>
<evidence type="ECO:0000259" key="2">
    <source>
        <dbReference type="Pfam" id="PF13392"/>
    </source>
</evidence>
<dbReference type="Pfam" id="PF13392">
    <property type="entry name" value="HNH_3"/>
    <property type="match status" value="1"/>
</dbReference>
<dbReference type="InterPro" id="IPR044925">
    <property type="entry name" value="His-Me_finger_sf"/>
</dbReference>
<accession>A0ABN1IUF4</accession>
<evidence type="ECO:0000256" key="1">
    <source>
        <dbReference type="SAM" id="MobiDB-lite"/>
    </source>
</evidence>
<sequence>MSHEPGAVLKPLVKLGRDPADCWTWLANVDVGGVASKQFGGKRMPARRWMWAQLFGPIPDGLVVTTACGSKTCVNPHHLRACTQADACRASVNTSLLPADVIDIKRAKKDAGPNTARVLADKHGCSPQTIRDIWKRRSWSRAKPNYGPRKNPTGSPAPVAAANPPP</sequence>
<feature type="domain" description="HNH nuclease" evidence="2">
    <location>
        <begin position="47"/>
        <end position="86"/>
    </location>
</feature>